<feature type="transmembrane region" description="Helical" evidence="1">
    <location>
        <begin position="65"/>
        <end position="86"/>
    </location>
</feature>
<dbReference type="HOGENOM" id="CLU_039610_0_0_6"/>
<keyword evidence="1" id="KW-0812">Transmembrane</keyword>
<organism evidence="3 4">
    <name type="scientific">Reinekea blandensis MED297</name>
    <dbReference type="NCBI Taxonomy" id="314283"/>
    <lineage>
        <taxon>Bacteria</taxon>
        <taxon>Pseudomonadati</taxon>
        <taxon>Pseudomonadota</taxon>
        <taxon>Gammaproteobacteria</taxon>
        <taxon>Oceanospirillales</taxon>
        <taxon>Saccharospirillaceae</taxon>
        <taxon>Reinekea</taxon>
    </lineage>
</organism>
<dbReference type="Proteomes" id="UP000005953">
    <property type="component" value="Unassembled WGS sequence"/>
</dbReference>
<evidence type="ECO:0000259" key="2">
    <source>
        <dbReference type="Pfam" id="PF04235"/>
    </source>
</evidence>
<feature type="domain" description="DUF418" evidence="2">
    <location>
        <begin position="238"/>
        <end position="400"/>
    </location>
</feature>
<feature type="transmembrane region" description="Helical" evidence="1">
    <location>
        <begin position="146"/>
        <end position="168"/>
    </location>
</feature>
<feature type="transmembrane region" description="Helical" evidence="1">
    <location>
        <begin position="259"/>
        <end position="277"/>
    </location>
</feature>
<evidence type="ECO:0000256" key="1">
    <source>
        <dbReference type="SAM" id="Phobius"/>
    </source>
</evidence>
<keyword evidence="4" id="KW-1185">Reference proteome</keyword>
<keyword evidence="1" id="KW-1133">Transmembrane helix</keyword>
<proteinExistence type="predicted"/>
<feature type="transmembrane region" description="Helical" evidence="1">
    <location>
        <begin position="360"/>
        <end position="381"/>
    </location>
</feature>
<sequence>METKPAPTMGTHRLESMDVIRGLALLGILVMNIQSFALPLAAYSNPQAWGSFSGLNEWVWTLGHILVDAKFMSMFALLFGAGIALFCERLEARGVRAFPVHIRRMGWLALFGLVHAHLIWWGDVLFPYAICGLLLYRARTLPIRSLWVLGISLFSVAFVFILLIQLSVPYMGEDEWMDLARDWQPAMAIMQAEIDDMRGTWQQQFAFRTSMATMMETYGLLVLIFWQAGGLMLAGMALYREGLFSGQLTNRQLTQRTTVFLLGGFSLVITGLVYNHVHGWTAESSMLGGSQFNYLGSALVALGYVHLMVLLVQLDRVRRLRRGLSRIGRMAFTNYIAQSLICTSIFYGFGLSLFGQLTRWQLVPIVVLVWLLQWFGSKWWLARYRYGPLEWMWRRLTYWQPLANRS</sequence>
<accession>A4BFW6</accession>
<dbReference type="AlphaFoldDB" id="A4BFW6"/>
<gene>
    <name evidence="3" type="ORF">MED297_03807</name>
</gene>
<dbReference type="Pfam" id="PF04235">
    <property type="entry name" value="DUF418"/>
    <property type="match status" value="1"/>
</dbReference>
<protein>
    <recommendedName>
        <fullName evidence="2">DUF418 domain-containing protein</fullName>
    </recommendedName>
</protein>
<comment type="caution">
    <text evidence="3">The sequence shown here is derived from an EMBL/GenBank/DDBJ whole genome shotgun (WGS) entry which is preliminary data.</text>
</comment>
<feature type="transmembrane region" description="Helical" evidence="1">
    <location>
        <begin position="292"/>
        <end position="314"/>
    </location>
</feature>
<dbReference type="OrthoDB" id="9807744at2"/>
<reference evidence="3 4" key="1">
    <citation type="submission" date="2006-02" db="EMBL/GenBank/DDBJ databases">
        <authorList>
            <person name="Pinhassi J."/>
            <person name="Pedros-Alio C."/>
            <person name="Ferriera S."/>
            <person name="Johnson J."/>
            <person name="Kravitz S."/>
            <person name="Halpern A."/>
            <person name="Remington K."/>
            <person name="Beeson K."/>
            <person name="Tran B."/>
            <person name="Rogers Y.-H."/>
            <person name="Friedman R."/>
            <person name="Venter J.C."/>
        </authorList>
    </citation>
    <scope>NUCLEOTIDE SEQUENCE [LARGE SCALE GENOMIC DNA]</scope>
    <source>
        <strain evidence="3 4">MED297</strain>
    </source>
</reference>
<dbReference type="PANTHER" id="PTHR30590">
    <property type="entry name" value="INNER MEMBRANE PROTEIN"/>
    <property type="match status" value="1"/>
</dbReference>
<evidence type="ECO:0000313" key="4">
    <source>
        <dbReference type="Proteomes" id="UP000005953"/>
    </source>
</evidence>
<dbReference type="PANTHER" id="PTHR30590:SF2">
    <property type="entry name" value="INNER MEMBRANE PROTEIN"/>
    <property type="match status" value="1"/>
</dbReference>
<dbReference type="InterPro" id="IPR052529">
    <property type="entry name" value="Bact_Transport_Assoc"/>
</dbReference>
<evidence type="ECO:0000313" key="3">
    <source>
        <dbReference type="EMBL" id="EAR08984.1"/>
    </source>
</evidence>
<dbReference type="EMBL" id="AAOE01000014">
    <property type="protein sequence ID" value="EAR08984.1"/>
    <property type="molecule type" value="Genomic_DNA"/>
</dbReference>
<keyword evidence="1" id="KW-0472">Membrane</keyword>
<feature type="transmembrane region" description="Helical" evidence="1">
    <location>
        <begin position="218"/>
        <end position="239"/>
    </location>
</feature>
<feature type="transmembrane region" description="Helical" evidence="1">
    <location>
        <begin position="335"/>
        <end position="354"/>
    </location>
</feature>
<feature type="transmembrane region" description="Helical" evidence="1">
    <location>
        <begin position="20"/>
        <end position="44"/>
    </location>
</feature>
<name>A4BFW6_9GAMM</name>
<dbReference type="InterPro" id="IPR007349">
    <property type="entry name" value="DUF418"/>
</dbReference>
<dbReference type="RefSeq" id="WP_008047569.1">
    <property type="nucleotide sequence ID" value="NZ_CH724154.1"/>
</dbReference>